<keyword evidence="1" id="KW-0732">Signal</keyword>
<feature type="chain" id="PRO_5043741902" description="Secreted protein" evidence="1">
    <location>
        <begin position="17"/>
        <end position="187"/>
    </location>
</feature>
<name>A0AAV5ST80_9BILA</name>
<evidence type="ECO:0000256" key="1">
    <source>
        <dbReference type="SAM" id="SignalP"/>
    </source>
</evidence>
<evidence type="ECO:0000313" key="3">
    <source>
        <dbReference type="Proteomes" id="UP001432027"/>
    </source>
</evidence>
<reference evidence="2" key="1">
    <citation type="submission" date="2023-10" db="EMBL/GenBank/DDBJ databases">
        <title>Genome assembly of Pristionchus species.</title>
        <authorList>
            <person name="Yoshida K."/>
            <person name="Sommer R.J."/>
        </authorList>
    </citation>
    <scope>NUCLEOTIDE SEQUENCE</scope>
    <source>
        <strain evidence="2">RS0144</strain>
    </source>
</reference>
<comment type="caution">
    <text evidence="2">The sequence shown here is derived from an EMBL/GenBank/DDBJ whole genome shotgun (WGS) entry which is preliminary data.</text>
</comment>
<keyword evidence="3" id="KW-1185">Reference proteome</keyword>
<dbReference type="EMBL" id="BTSX01000002">
    <property type="protein sequence ID" value="GMS85298.1"/>
    <property type="molecule type" value="Genomic_DNA"/>
</dbReference>
<dbReference type="Proteomes" id="UP001432027">
    <property type="component" value="Unassembled WGS sequence"/>
</dbReference>
<gene>
    <name evidence="2" type="ORF">PENTCL1PPCAC_7473</name>
</gene>
<evidence type="ECO:0008006" key="4">
    <source>
        <dbReference type="Google" id="ProtNLM"/>
    </source>
</evidence>
<sequence length="187" mass="20568">MEAAVILLGVLGSLLLQQIDVRTRHQILDSQLLHQFLRNLLSSLDRLIVTENHLQLGVFSQSLDSITMDSRLTNEEECSRLPNLTADAIRVTEKGSHVIAVLLIHGDLIVGRQLRSLLVTSLVPDQFVRLLSLGLQTSHLESSILRVEENVDLLNDNAFGARCFLGSSDEFIPVGNGGLDLDVAHDS</sequence>
<accession>A0AAV5ST80</accession>
<evidence type="ECO:0000313" key="2">
    <source>
        <dbReference type="EMBL" id="GMS85298.1"/>
    </source>
</evidence>
<feature type="signal peptide" evidence="1">
    <location>
        <begin position="1"/>
        <end position="16"/>
    </location>
</feature>
<proteinExistence type="predicted"/>
<dbReference type="AlphaFoldDB" id="A0AAV5ST80"/>
<organism evidence="2 3">
    <name type="scientific">Pristionchus entomophagus</name>
    <dbReference type="NCBI Taxonomy" id="358040"/>
    <lineage>
        <taxon>Eukaryota</taxon>
        <taxon>Metazoa</taxon>
        <taxon>Ecdysozoa</taxon>
        <taxon>Nematoda</taxon>
        <taxon>Chromadorea</taxon>
        <taxon>Rhabditida</taxon>
        <taxon>Rhabditina</taxon>
        <taxon>Diplogasteromorpha</taxon>
        <taxon>Diplogasteroidea</taxon>
        <taxon>Neodiplogasteridae</taxon>
        <taxon>Pristionchus</taxon>
    </lineage>
</organism>
<feature type="non-terminal residue" evidence="2">
    <location>
        <position position="187"/>
    </location>
</feature>
<protein>
    <recommendedName>
        <fullName evidence="4">Secreted protein</fullName>
    </recommendedName>
</protein>